<organism evidence="1 2">
    <name type="scientific">Aureispira anguillae</name>
    <dbReference type="NCBI Taxonomy" id="2864201"/>
    <lineage>
        <taxon>Bacteria</taxon>
        <taxon>Pseudomonadati</taxon>
        <taxon>Bacteroidota</taxon>
        <taxon>Saprospiria</taxon>
        <taxon>Saprospirales</taxon>
        <taxon>Saprospiraceae</taxon>
        <taxon>Aureispira</taxon>
    </lineage>
</organism>
<proteinExistence type="predicted"/>
<sequence>MLRKIAILTILLAQVVYVKAQEIKFGVHVDPFISFLGSQEKQVASDGINGGTALGVEVEYRFTGEENYAITFGLDFALNSGGSLLYRYGGVLFPKTDLDPTVFRDIAGGALPNNNTGSELDLHAFTKVNYRINYLQLPIGLKLRTNELGGSYMRAFFHIPLIKIMIPVTAGAKIFSPGDVAASANGYVDDVTGYRIPAGQEASVEPNVWKDITPIQVSLGAGAGVEFTPNAEGGLRLYAGVYYDAGIIDVVGGFGGEMTLRAAATVDDPATAIDESLDINAASKTTNPYNMMHNINLKIGVLF</sequence>
<keyword evidence="2" id="KW-1185">Reference proteome</keyword>
<dbReference type="Proteomes" id="UP001060919">
    <property type="component" value="Chromosome"/>
</dbReference>
<accession>A0A915YJ41</accession>
<evidence type="ECO:0000313" key="2">
    <source>
        <dbReference type="Proteomes" id="UP001060919"/>
    </source>
</evidence>
<dbReference type="KEGG" id="aup:AsAng_0048110"/>
<gene>
    <name evidence="1" type="ORF">AsAng_0048110</name>
</gene>
<reference evidence="1" key="1">
    <citation type="submission" date="2022-09" db="EMBL/GenBank/DDBJ databases">
        <title>Aureispira anguillicida sp. nov., isolated from Leptocephalus of Japanese eel Anguilla japonica.</title>
        <authorList>
            <person name="Yuasa K."/>
            <person name="Mekata T."/>
            <person name="Ikunari K."/>
        </authorList>
    </citation>
    <scope>NUCLEOTIDE SEQUENCE</scope>
    <source>
        <strain evidence="1">EL160426</strain>
    </source>
</reference>
<dbReference type="RefSeq" id="WP_264789286.1">
    <property type="nucleotide sequence ID" value="NZ_AP026867.1"/>
</dbReference>
<dbReference type="EMBL" id="AP026867">
    <property type="protein sequence ID" value="BDS14048.1"/>
    <property type="molecule type" value="Genomic_DNA"/>
</dbReference>
<dbReference type="AlphaFoldDB" id="A0A915YJ41"/>
<name>A0A915YJ41_9BACT</name>
<protein>
    <submittedName>
        <fullName evidence="1">PorT family protein</fullName>
    </submittedName>
</protein>
<evidence type="ECO:0000313" key="1">
    <source>
        <dbReference type="EMBL" id="BDS14048.1"/>
    </source>
</evidence>